<evidence type="ECO:0000313" key="3">
    <source>
        <dbReference type="Proteomes" id="UP000515928"/>
    </source>
</evidence>
<keyword evidence="3" id="KW-1185">Reference proteome</keyword>
<protein>
    <submittedName>
        <fullName evidence="2">Dihydrodipicolinate synthase family protein</fullName>
    </submittedName>
</protein>
<keyword evidence="1" id="KW-0456">Lyase</keyword>
<dbReference type="GO" id="GO:0008840">
    <property type="term" value="F:4-hydroxy-tetrahydrodipicolinate synthase activity"/>
    <property type="evidence" value="ECO:0007669"/>
    <property type="project" value="TreeGrafter"/>
</dbReference>
<accession>A0A7G9RZ76</accession>
<dbReference type="SMART" id="SM01130">
    <property type="entry name" value="DHDPS"/>
    <property type="match status" value="1"/>
</dbReference>
<evidence type="ECO:0000256" key="1">
    <source>
        <dbReference type="ARBA" id="ARBA00023239"/>
    </source>
</evidence>
<dbReference type="Proteomes" id="UP000515928">
    <property type="component" value="Chromosome"/>
</dbReference>
<dbReference type="PANTHER" id="PTHR12128:SF51">
    <property type="entry name" value="BLL4205 PROTEIN"/>
    <property type="match status" value="1"/>
</dbReference>
<dbReference type="EMBL" id="CP060715">
    <property type="protein sequence ID" value="QNN60901.1"/>
    <property type="molecule type" value="Genomic_DNA"/>
</dbReference>
<dbReference type="AlphaFoldDB" id="A0A7G9RZ76"/>
<dbReference type="PANTHER" id="PTHR12128">
    <property type="entry name" value="DIHYDRODIPICOLINATE SYNTHASE"/>
    <property type="match status" value="1"/>
</dbReference>
<dbReference type="KEGG" id="eio:H9L01_00550"/>
<gene>
    <name evidence="2" type="ORF">H9L01_00550</name>
</gene>
<organism evidence="2 3">
    <name type="scientific">Erysipelothrix inopinata</name>
    <dbReference type="NCBI Taxonomy" id="225084"/>
    <lineage>
        <taxon>Bacteria</taxon>
        <taxon>Bacillati</taxon>
        <taxon>Bacillota</taxon>
        <taxon>Erysipelotrichia</taxon>
        <taxon>Erysipelotrichales</taxon>
        <taxon>Erysipelotrichaceae</taxon>
        <taxon>Erysipelothrix</taxon>
    </lineage>
</organism>
<reference evidence="2 3" key="1">
    <citation type="submission" date="2020-08" db="EMBL/GenBank/DDBJ databases">
        <title>Genome sequence of Erysipelothrix inopinata DSM 15511T.</title>
        <authorList>
            <person name="Hyun D.-W."/>
            <person name="Bae J.-W."/>
        </authorList>
    </citation>
    <scope>NUCLEOTIDE SEQUENCE [LARGE SCALE GENOMIC DNA]</scope>
    <source>
        <strain evidence="2 3">DSM 15511</strain>
    </source>
</reference>
<name>A0A7G9RZ76_9FIRM</name>
<proteinExistence type="predicted"/>
<dbReference type="Pfam" id="PF00701">
    <property type="entry name" value="DHDPS"/>
    <property type="match status" value="1"/>
</dbReference>
<evidence type="ECO:0000313" key="2">
    <source>
        <dbReference type="EMBL" id="QNN60901.1"/>
    </source>
</evidence>
<dbReference type="RefSeq" id="WP_187534021.1">
    <property type="nucleotide sequence ID" value="NZ_CBCSHU010000009.1"/>
</dbReference>
<dbReference type="SUPFAM" id="SSF51569">
    <property type="entry name" value="Aldolase"/>
    <property type="match status" value="1"/>
</dbReference>
<dbReference type="InterPro" id="IPR002220">
    <property type="entry name" value="DapA-like"/>
</dbReference>
<dbReference type="Gene3D" id="3.20.20.70">
    <property type="entry name" value="Aldolase class I"/>
    <property type="match status" value="1"/>
</dbReference>
<dbReference type="InterPro" id="IPR013785">
    <property type="entry name" value="Aldolase_TIM"/>
</dbReference>
<sequence length="356" mass="39920">MNQDQHDLLFKGTVIPAHPLALNEDKSLDELSQRALTHYYIDAGVGGIAVGVHTTQFEIRDPKFNLYEKVLTLASEEVSKRKLERPFLLISGLAGPTDQACREAKISKKLGYCASLLSMGHLPDYTEKQLLERAREVAKIIPVIGFYLQPSAGGRILSFEFWKEFMNIDGVVAVKIAPFNRYQSLDVMKAVMMSKRCDEIAVYTGNDDNIVPDLLTDYSLDIDGKQVTKRIVGGLLGHWSVWTKTSVELFNQIQNARETHENIESLLTLGTHVTDANAAFFDVRNGFKGCIAGINEVLARQGLLKGNWCLLDKECLSEGQSEYIDEVYALYPTLNDDAFVMSNRDLWNSYANKKTL</sequence>